<dbReference type="Proteomes" id="UP001178281">
    <property type="component" value="Unassembled WGS sequence"/>
</dbReference>
<name>A0AA90NPD7_9ACTN</name>
<sequence length="166" mass="17261">MKSAFATVLAGAAVLAVAAPASAAPSPTPLPNPVGPKVTYTYIGPSTAPNYHREYTIVVHDSNATVLAGSYGTVDRTEKPTATDSKRLDYPTIRALVQNAGSLPPSATGAPCPGASTYKVKYEIGKAAPRETVAYTCAMGDAGNVDALKRYIAPVESKFDMQSLLK</sequence>
<gene>
    <name evidence="2" type="ORF">Q7X28_10060</name>
</gene>
<dbReference type="EMBL" id="JAUTIX010000003">
    <property type="protein sequence ID" value="MDP0398269.1"/>
    <property type="molecule type" value="Genomic_DNA"/>
</dbReference>
<dbReference type="AlphaFoldDB" id="A0AA90NPD7"/>
<feature type="chain" id="PRO_5041735290" evidence="1">
    <location>
        <begin position="24"/>
        <end position="166"/>
    </location>
</feature>
<comment type="caution">
    <text evidence="2">The sequence shown here is derived from an EMBL/GenBank/DDBJ whole genome shotgun (WGS) entry which is preliminary data.</text>
</comment>
<organism evidence="2 3">
    <name type="scientific">Tsukamurella strandjordii</name>
    <dbReference type="NCBI Taxonomy" id="147577"/>
    <lineage>
        <taxon>Bacteria</taxon>
        <taxon>Bacillati</taxon>
        <taxon>Actinomycetota</taxon>
        <taxon>Actinomycetes</taxon>
        <taxon>Mycobacteriales</taxon>
        <taxon>Tsukamurellaceae</taxon>
        <taxon>Tsukamurella</taxon>
    </lineage>
</organism>
<proteinExistence type="predicted"/>
<evidence type="ECO:0000256" key="1">
    <source>
        <dbReference type="SAM" id="SignalP"/>
    </source>
</evidence>
<keyword evidence="1" id="KW-0732">Signal</keyword>
<evidence type="ECO:0000313" key="2">
    <source>
        <dbReference type="EMBL" id="MDP0398269.1"/>
    </source>
</evidence>
<accession>A0AA90NPD7</accession>
<feature type="signal peptide" evidence="1">
    <location>
        <begin position="1"/>
        <end position="23"/>
    </location>
</feature>
<dbReference type="RefSeq" id="WP_305111184.1">
    <property type="nucleotide sequence ID" value="NZ_BAAAII010000004.1"/>
</dbReference>
<reference evidence="2" key="1">
    <citation type="submission" date="2023-08" db="EMBL/GenBank/DDBJ databases">
        <title>The draft genome of Tsukamurella strandjordii strain 050030.</title>
        <authorList>
            <person name="Zhao F."/>
            <person name="Feng Y."/>
            <person name="Zong Z."/>
        </authorList>
    </citation>
    <scope>NUCLEOTIDE SEQUENCE</scope>
    <source>
        <strain evidence="2">050030</strain>
    </source>
</reference>
<evidence type="ECO:0000313" key="3">
    <source>
        <dbReference type="Proteomes" id="UP001178281"/>
    </source>
</evidence>
<protein>
    <submittedName>
        <fullName evidence="2">Uncharacterized protein</fullName>
    </submittedName>
</protein>
<keyword evidence="3" id="KW-1185">Reference proteome</keyword>